<feature type="non-terminal residue" evidence="1">
    <location>
        <position position="134"/>
    </location>
</feature>
<dbReference type="EMBL" id="KN835795">
    <property type="protein sequence ID" value="KIK34192.1"/>
    <property type="molecule type" value="Genomic_DNA"/>
</dbReference>
<accession>A0A0D0AIU1</accession>
<gene>
    <name evidence="1" type="ORF">CY34DRAFT_110375</name>
</gene>
<dbReference type="AlphaFoldDB" id="A0A0D0AIU1"/>
<keyword evidence="2" id="KW-1185">Reference proteome</keyword>
<sequence length="134" mass="14754">MPRVKTTALRSAAGKRPAGVTGVLTPIALANPITSFAIPCVSAECSYDARDPKVTFGIPEVIEVVHPETQETYNTCRIAVTINKMWRLWADEEEHAKRKIMKQKFVTLRQNTGAVAAQHTLARLLAIEELLTLG</sequence>
<proteinExistence type="predicted"/>
<dbReference type="HOGENOM" id="CLU_1911765_0_0_1"/>
<protein>
    <submittedName>
        <fullName evidence="1">Uncharacterized protein</fullName>
    </submittedName>
</protein>
<reference evidence="2" key="2">
    <citation type="submission" date="2015-01" db="EMBL/GenBank/DDBJ databases">
        <title>Evolutionary Origins and Diversification of the Mycorrhizal Mutualists.</title>
        <authorList>
            <consortium name="DOE Joint Genome Institute"/>
            <consortium name="Mycorrhizal Genomics Consortium"/>
            <person name="Kohler A."/>
            <person name="Kuo A."/>
            <person name="Nagy L.G."/>
            <person name="Floudas D."/>
            <person name="Copeland A."/>
            <person name="Barry K.W."/>
            <person name="Cichocki N."/>
            <person name="Veneault-Fourrey C."/>
            <person name="LaButti K."/>
            <person name="Lindquist E.A."/>
            <person name="Lipzen A."/>
            <person name="Lundell T."/>
            <person name="Morin E."/>
            <person name="Murat C."/>
            <person name="Riley R."/>
            <person name="Ohm R."/>
            <person name="Sun H."/>
            <person name="Tunlid A."/>
            <person name="Henrissat B."/>
            <person name="Grigoriev I.V."/>
            <person name="Hibbett D.S."/>
            <person name="Martin F."/>
        </authorList>
    </citation>
    <scope>NUCLEOTIDE SEQUENCE [LARGE SCALE GENOMIC DNA]</scope>
    <source>
        <strain evidence="2">UH-Slu-Lm8-n1</strain>
    </source>
</reference>
<organism evidence="1 2">
    <name type="scientific">Suillus luteus UH-Slu-Lm8-n1</name>
    <dbReference type="NCBI Taxonomy" id="930992"/>
    <lineage>
        <taxon>Eukaryota</taxon>
        <taxon>Fungi</taxon>
        <taxon>Dikarya</taxon>
        <taxon>Basidiomycota</taxon>
        <taxon>Agaricomycotina</taxon>
        <taxon>Agaricomycetes</taxon>
        <taxon>Agaricomycetidae</taxon>
        <taxon>Boletales</taxon>
        <taxon>Suillineae</taxon>
        <taxon>Suillaceae</taxon>
        <taxon>Suillus</taxon>
    </lineage>
</organism>
<evidence type="ECO:0000313" key="2">
    <source>
        <dbReference type="Proteomes" id="UP000054485"/>
    </source>
</evidence>
<name>A0A0D0AIU1_9AGAM</name>
<dbReference type="Proteomes" id="UP000054485">
    <property type="component" value="Unassembled WGS sequence"/>
</dbReference>
<dbReference type="InParanoid" id="A0A0D0AIU1"/>
<reference evidence="1 2" key="1">
    <citation type="submission" date="2014-04" db="EMBL/GenBank/DDBJ databases">
        <authorList>
            <consortium name="DOE Joint Genome Institute"/>
            <person name="Kuo A."/>
            <person name="Ruytinx J."/>
            <person name="Rineau F."/>
            <person name="Colpaert J."/>
            <person name="Kohler A."/>
            <person name="Nagy L.G."/>
            <person name="Floudas D."/>
            <person name="Copeland A."/>
            <person name="Barry K.W."/>
            <person name="Cichocki N."/>
            <person name="Veneault-Fourrey C."/>
            <person name="LaButti K."/>
            <person name="Lindquist E.A."/>
            <person name="Lipzen A."/>
            <person name="Lundell T."/>
            <person name="Morin E."/>
            <person name="Murat C."/>
            <person name="Sun H."/>
            <person name="Tunlid A."/>
            <person name="Henrissat B."/>
            <person name="Grigoriev I.V."/>
            <person name="Hibbett D.S."/>
            <person name="Martin F."/>
            <person name="Nordberg H.P."/>
            <person name="Cantor M.N."/>
            <person name="Hua S.X."/>
        </authorList>
    </citation>
    <scope>NUCLEOTIDE SEQUENCE [LARGE SCALE GENOMIC DNA]</scope>
    <source>
        <strain evidence="1 2">UH-Slu-Lm8-n1</strain>
    </source>
</reference>
<evidence type="ECO:0000313" key="1">
    <source>
        <dbReference type="EMBL" id="KIK34192.1"/>
    </source>
</evidence>
<dbReference type="OrthoDB" id="2662959at2759"/>